<dbReference type="CDD" id="cd00009">
    <property type="entry name" value="AAA"/>
    <property type="match status" value="1"/>
</dbReference>
<keyword evidence="1" id="KW-0808">Transferase</keyword>
<proteinExistence type="predicted"/>
<evidence type="ECO:0000259" key="5">
    <source>
        <dbReference type="PROSITE" id="PS50045"/>
    </source>
</evidence>
<dbReference type="Gene3D" id="3.40.50.300">
    <property type="entry name" value="P-loop containing nucleotide triphosphate hydrolases"/>
    <property type="match status" value="1"/>
</dbReference>
<feature type="domain" description="Sigma-54 factor interaction" evidence="5">
    <location>
        <begin position="102"/>
        <end position="336"/>
    </location>
</feature>
<dbReference type="Proteomes" id="UP001597104">
    <property type="component" value="Unassembled WGS sequence"/>
</dbReference>
<dbReference type="SMART" id="SM00382">
    <property type="entry name" value="AAA"/>
    <property type="match status" value="1"/>
</dbReference>
<protein>
    <submittedName>
        <fullName evidence="8">Sigma 54-interacting transcriptional regulator</fullName>
    </submittedName>
</protein>
<dbReference type="InterPro" id="IPR025943">
    <property type="entry name" value="Sigma_54_int_dom_ATP-bd_2"/>
</dbReference>
<dbReference type="EMBL" id="JBHTIO010000055">
    <property type="protein sequence ID" value="MFD0898463.1"/>
    <property type="molecule type" value="Genomic_DNA"/>
</dbReference>
<dbReference type="InterPro" id="IPR036662">
    <property type="entry name" value="PTS_EIIA_man-typ_sf"/>
</dbReference>
<comment type="caution">
    <text evidence="8">The sequence shown here is derived from an EMBL/GenBank/DDBJ whole genome shotgun (WGS) entry which is preliminary data.</text>
</comment>
<dbReference type="InterPro" id="IPR004701">
    <property type="entry name" value="PTS_EIIA_man-typ"/>
</dbReference>
<sequence length="940" mass="104021">MKRIERVYQQVVRISRQLTPAEIGQGAGATTKQLVTDLGIVRPNVSKALNDLVRTGKLVKLAGRPVRYLTPELAQQPVPAPPAVVPPAPPVAAMPTDFFDKMIGAHGSLKNQVEQAKAAMLYPPKGLNTLIIGPTGSGKTFFVHGMYQFSTVHQIVTTDKPLITFNCADYAHNPELLMSHLFGYTKGAFTGANEDKDGLIQEAEGGMLFLDEVHRLPPEGQEMIFYFMDHGTYSRLGETAKTHHANVRLVCATTENPESSLLATFVRRIPITIQLPAFNQRPAKERIQLLQSLFSLEANRIHKQVQISEDVVKALLGSVTYGNVGQLKSNIQLVCAQGFLRHMQSNDSIMITAEDLPASIQSGIATLASNREDLGEVTKLLEPVLAIGPDQTSATLQQDAYELPYNLYEIIGDKAAILKSEGLDQDHINNFITTDINLHLKSFYHETAIDEQADNKLAEIVDRDIIDLTKEIQGKVQELLGYTFKRNFVYAVSLHISSFVKRIQSGKLVRNISEDLKGMVADYPKELEAASMIKQELENHYDAPIPKSEVYYLTILLASLRSVSVAGKVGVVVAAHGSSTASSMAQVVNKLLSADNLLAYDMPIEMSPQIAYQGIVERVRQADNGNGVILLVDMGSLSTFSQRIYKETGIQVKTIDMVTTAMVLEAVRKTELIDNDLNIIYSELKEFHGYSKVNGDTLPSVKALANKSAATQSLPRAVVAICSTGEGTAMQIKKIIEQQLSEQLIDDVTVLPISVVNMQQTLYQLGQEYHIIAAAGIVKPDLPVPFVDLERLLQDDGHDFFEQVSAAIDHEELQASSPNLTKELCESYMKDYFLYLNPHKMIDILWRYAETLSDTLKTSFTETFRIGLILHVAGALERTLLQQTITASAAERATVKQSPYYQGIQKSNAVLQEQLQLRLNDDEIYYVEQLFDTQAQKSVS</sequence>
<dbReference type="PROSITE" id="PS51096">
    <property type="entry name" value="PTS_EIIA_TYPE_4"/>
    <property type="match status" value="1"/>
</dbReference>
<dbReference type="Pfam" id="PF00158">
    <property type="entry name" value="Sigma54_activat"/>
    <property type="match status" value="1"/>
</dbReference>
<dbReference type="PROSITE" id="PS50045">
    <property type="entry name" value="SIGMA54_INTERACT_4"/>
    <property type="match status" value="1"/>
</dbReference>
<dbReference type="InterPro" id="IPR036390">
    <property type="entry name" value="WH_DNA-bd_sf"/>
</dbReference>
<feature type="domain" description="PTS EIIA type-4" evidence="6">
    <location>
        <begin position="568"/>
        <end position="714"/>
    </location>
</feature>
<dbReference type="Gene3D" id="3.40.50.510">
    <property type="entry name" value="Phosphotransferase system, mannose-type IIA component"/>
    <property type="match status" value="1"/>
</dbReference>
<keyword evidence="3" id="KW-0067">ATP-binding</keyword>
<dbReference type="SUPFAM" id="SSF63520">
    <property type="entry name" value="PTS-regulatory domain, PRD"/>
    <property type="match status" value="2"/>
</dbReference>
<dbReference type="InterPro" id="IPR011608">
    <property type="entry name" value="PRD"/>
</dbReference>
<dbReference type="SUPFAM" id="SSF46785">
    <property type="entry name" value="Winged helix' DNA-binding domain"/>
    <property type="match status" value="1"/>
</dbReference>
<reference evidence="9" key="1">
    <citation type="journal article" date="2019" name="Int. J. Syst. Evol. Microbiol.">
        <title>The Global Catalogue of Microorganisms (GCM) 10K type strain sequencing project: providing services to taxonomists for standard genome sequencing and annotation.</title>
        <authorList>
            <consortium name="The Broad Institute Genomics Platform"/>
            <consortium name="The Broad Institute Genome Sequencing Center for Infectious Disease"/>
            <person name="Wu L."/>
            <person name="Ma J."/>
        </authorList>
    </citation>
    <scope>NUCLEOTIDE SEQUENCE [LARGE SCALE GENOMIC DNA]</scope>
    <source>
        <strain evidence="9">CCM 8925</strain>
    </source>
</reference>
<dbReference type="Gene3D" id="1.10.1790.10">
    <property type="entry name" value="PRD domain"/>
    <property type="match status" value="2"/>
</dbReference>
<dbReference type="PANTHER" id="PTHR32071">
    <property type="entry name" value="TRANSCRIPTIONAL REGULATORY PROTEIN"/>
    <property type="match status" value="1"/>
</dbReference>
<feature type="domain" description="PRD" evidence="7">
    <location>
        <begin position="460"/>
        <end position="567"/>
    </location>
</feature>
<dbReference type="InterPro" id="IPR003593">
    <property type="entry name" value="AAA+_ATPase"/>
</dbReference>
<evidence type="ECO:0000313" key="8">
    <source>
        <dbReference type="EMBL" id="MFD0898463.1"/>
    </source>
</evidence>
<evidence type="ECO:0000256" key="4">
    <source>
        <dbReference type="ARBA" id="ARBA00023125"/>
    </source>
</evidence>
<dbReference type="InterPro" id="IPR002078">
    <property type="entry name" value="Sigma_54_int"/>
</dbReference>
<gene>
    <name evidence="8" type="ORF">ACFQZ7_12140</name>
</gene>
<keyword evidence="9" id="KW-1185">Reference proteome</keyword>
<dbReference type="PROSITE" id="PS00676">
    <property type="entry name" value="SIGMA54_INTERACT_2"/>
    <property type="match status" value="1"/>
</dbReference>
<dbReference type="Pfam" id="PF00874">
    <property type="entry name" value="PRD"/>
    <property type="match status" value="2"/>
</dbReference>
<accession>A0ABW3EDS4</accession>
<dbReference type="RefSeq" id="WP_137636784.1">
    <property type="nucleotide sequence ID" value="NZ_BJDN01000003.1"/>
</dbReference>
<organism evidence="8 9">
    <name type="scientific">Loigolactobacillus binensis</name>
    <dbReference type="NCBI Taxonomy" id="2559922"/>
    <lineage>
        <taxon>Bacteria</taxon>
        <taxon>Bacillati</taxon>
        <taxon>Bacillota</taxon>
        <taxon>Bacilli</taxon>
        <taxon>Lactobacillales</taxon>
        <taxon>Lactobacillaceae</taxon>
        <taxon>Loigolactobacillus</taxon>
    </lineage>
</organism>
<dbReference type="SUPFAM" id="SSF53062">
    <property type="entry name" value="PTS system fructose IIA component-like"/>
    <property type="match status" value="1"/>
</dbReference>
<dbReference type="PANTHER" id="PTHR32071:SF90">
    <property type="entry name" value="TRANSCRIPTIONAL REGULATORY PROTEIN LEVR"/>
    <property type="match status" value="1"/>
</dbReference>
<keyword evidence="2" id="KW-0547">Nucleotide-binding</keyword>
<name>A0ABW3EDS4_9LACO</name>
<evidence type="ECO:0000256" key="2">
    <source>
        <dbReference type="ARBA" id="ARBA00022741"/>
    </source>
</evidence>
<keyword evidence="4" id="KW-0238">DNA-binding</keyword>
<dbReference type="InterPro" id="IPR027417">
    <property type="entry name" value="P-loop_NTPase"/>
</dbReference>
<dbReference type="SUPFAM" id="SSF52540">
    <property type="entry name" value="P-loop containing nucleoside triphosphate hydrolases"/>
    <property type="match status" value="1"/>
</dbReference>
<dbReference type="Pfam" id="PF03610">
    <property type="entry name" value="EIIA-man"/>
    <property type="match status" value="1"/>
</dbReference>
<evidence type="ECO:0000256" key="3">
    <source>
        <dbReference type="ARBA" id="ARBA00022840"/>
    </source>
</evidence>
<evidence type="ECO:0000259" key="7">
    <source>
        <dbReference type="PROSITE" id="PS51372"/>
    </source>
</evidence>
<feature type="domain" description="PRD" evidence="7">
    <location>
        <begin position="836"/>
        <end position="940"/>
    </location>
</feature>
<evidence type="ECO:0000259" key="6">
    <source>
        <dbReference type="PROSITE" id="PS51096"/>
    </source>
</evidence>
<dbReference type="InterPro" id="IPR036634">
    <property type="entry name" value="PRD_sf"/>
</dbReference>
<evidence type="ECO:0000313" key="9">
    <source>
        <dbReference type="Proteomes" id="UP001597104"/>
    </source>
</evidence>
<dbReference type="PROSITE" id="PS51372">
    <property type="entry name" value="PRD_2"/>
    <property type="match status" value="2"/>
</dbReference>
<evidence type="ECO:0000256" key="1">
    <source>
        <dbReference type="ARBA" id="ARBA00022679"/>
    </source>
</evidence>